<evidence type="ECO:0000256" key="7">
    <source>
        <dbReference type="SAM" id="MobiDB-lite"/>
    </source>
</evidence>
<evidence type="ECO:0000313" key="10">
    <source>
        <dbReference type="RefSeq" id="XP_030386324.1"/>
    </source>
</evidence>
<feature type="domain" description="BZIP" evidence="8">
    <location>
        <begin position="18"/>
        <end position="78"/>
    </location>
</feature>
<evidence type="ECO:0000256" key="5">
    <source>
        <dbReference type="ARBA" id="ARBA00023163"/>
    </source>
</evidence>
<dbReference type="GO" id="GO:0006351">
    <property type="term" value="P:DNA-templated transcription"/>
    <property type="evidence" value="ECO:0007669"/>
    <property type="project" value="InterPro"/>
</dbReference>
<evidence type="ECO:0000256" key="1">
    <source>
        <dbReference type="ARBA" id="ARBA00004123"/>
    </source>
</evidence>
<dbReference type="InterPro" id="IPR031106">
    <property type="entry name" value="C/EBP"/>
</dbReference>
<dbReference type="PANTHER" id="PTHR23334">
    <property type="entry name" value="CCAAT/ENHANCER BINDING PROTEIN"/>
    <property type="match status" value="1"/>
</dbReference>
<dbReference type="SMART" id="SM00338">
    <property type="entry name" value="BRLZ"/>
    <property type="match status" value="1"/>
</dbReference>
<dbReference type="GO" id="GO:0005634">
    <property type="term" value="C:nucleus"/>
    <property type="evidence" value="ECO:0007669"/>
    <property type="project" value="UniProtKB-SubCell"/>
</dbReference>
<keyword evidence="3" id="KW-0805">Transcription regulation</keyword>
<reference evidence="10" key="1">
    <citation type="submission" date="2025-08" db="UniProtKB">
        <authorList>
            <consortium name="RefSeq"/>
        </authorList>
    </citation>
    <scope>IDENTIFICATION</scope>
    <source>
        <strain evidence="10">11010-0011.00</strain>
        <tissue evidence="10">Whole body</tissue>
    </source>
</reference>
<dbReference type="Gene3D" id="1.20.5.170">
    <property type="match status" value="1"/>
</dbReference>
<evidence type="ECO:0000313" key="9">
    <source>
        <dbReference type="Proteomes" id="UP000504634"/>
    </source>
</evidence>
<comment type="subcellular location">
    <subcellularLocation>
        <location evidence="1">Nucleus</location>
    </subcellularLocation>
</comment>
<dbReference type="CTD" id="39243"/>
<keyword evidence="4" id="KW-0238">DNA-binding</keyword>
<dbReference type="Proteomes" id="UP000504634">
    <property type="component" value="Unplaced"/>
</dbReference>
<evidence type="ECO:0000256" key="4">
    <source>
        <dbReference type="ARBA" id="ARBA00023125"/>
    </source>
</evidence>
<dbReference type="FunFam" id="1.20.5.170:FF:000140">
    <property type="entry name" value="BZIP transcription factor family"/>
    <property type="match status" value="1"/>
</dbReference>
<dbReference type="GO" id="GO:0000978">
    <property type="term" value="F:RNA polymerase II cis-regulatory region sequence-specific DNA binding"/>
    <property type="evidence" value="ECO:0007669"/>
    <property type="project" value="TreeGrafter"/>
</dbReference>
<feature type="region of interest" description="Disordered" evidence="7">
    <location>
        <begin position="1"/>
        <end position="48"/>
    </location>
</feature>
<dbReference type="RefSeq" id="XP_030386324.1">
    <property type="nucleotide sequence ID" value="XM_030530464.1"/>
</dbReference>
<dbReference type="GO" id="GO:0000981">
    <property type="term" value="F:DNA-binding transcription factor activity, RNA polymerase II-specific"/>
    <property type="evidence" value="ECO:0007669"/>
    <property type="project" value="TreeGrafter"/>
</dbReference>
<name>A0A6J2UDA1_DROLE</name>
<dbReference type="InterPro" id="IPR004827">
    <property type="entry name" value="bZIP"/>
</dbReference>
<dbReference type="InterPro" id="IPR046347">
    <property type="entry name" value="bZIP_sf"/>
</dbReference>
<evidence type="ECO:0000256" key="3">
    <source>
        <dbReference type="ARBA" id="ARBA00023015"/>
    </source>
</evidence>
<keyword evidence="5" id="KW-0804">Transcription</keyword>
<organism evidence="9 10">
    <name type="scientific">Drosophila lebanonensis</name>
    <name type="common">Fruit fly</name>
    <name type="synonym">Scaptodrosophila lebanonensis</name>
    <dbReference type="NCBI Taxonomy" id="7225"/>
    <lineage>
        <taxon>Eukaryota</taxon>
        <taxon>Metazoa</taxon>
        <taxon>Ecdysozoa</taxon>
        <taxon>Arthropoda</taxon>
        <taxon>Hexapoda</taxon>
        <taxon>Insecta</taxon>
        <taxon>Pterygota</taxon>
        <taxon>Neoptera</taxon>
        <taxon>Endopterygota</taxon>
        <taxon>Diptera</taxon>
        <taxon>Brachycera</taxon>
        <taxon>Muscomorpha</taxon>
        <taxon>Ephydroidea</taxon>
        <taxon>Drosophilidae</taxon>
        <taxon>Scaptodrosophila</taxon>
    </lineage>
</organism>
<keyword evidence="9" id="KW-1185">Reference proteome</keyword>
<dbReference type="GeneID" id="115633087"/>
<protein>
    <submittedName>
        <fullName evidence="10">CCAAT/enhancer-binding protein gamma</fullName>
    </submittedName>
</protein>
<dbReference type="OrthoDB" id="10039716at2759"/>
<gene>
    <name evidence="10" type="primary">LOC115633087</name>
</gene>
<accession>A0A6J2UDA1</accession>
<evidence type="ECO:0000259" key="8">
    <source>
        <dbReference type="PROSITE" id="PS50217"/>
    </source>
</evidence>
<dbReference type="PROSITE" id="PS50217">
    <property type="entry name" value="BZIP"/>
    <property type="match status" value="1"/>
</dbReference>
<dbReference type="Pfam" id="PF07716">
    <property type="entry name" value="bZIP_2"/>
    <property type="match status" value="1"/>
</dbReference>
<evidence type="ECO:0000256" key="2">
    <source>
        <dbReference type="ARBA" id="ARBA00006951"/>
    </source>
</evidence>
<keyword evidence="6" id="KW-0539">Nucleus</keyword>
<dbReference type="SUPFAM" id="SSF57959">
    <property type="entry name" value="Leucine zipper domain"/>
    <property type="match status" value="1"/>
</dbReference>
<comment type="similarity">
    <text evidence="2">Belongs to the bZIP family. C/EBP subfamily.</text>
</comment>
<sequence>MPARRRTAAASTSPRSDDPQYQLKRQKNNEAVQRTREKTRKSAEERKKRIEELKMENIKLKAKIQQQESNISMLRSLIIKGVKTGDQDRVIHEILQGSSDDDEDEQNDLTTS</sequence>
<dbReference type="PANTHER" id="PTHR23334:SF69">
    <property type="entry name" value="CCAAT_ENHANCER-BINDING PROTEIN GAMMA"/>
    <property type="match status" value="1"/>
</dbReference>
<dbReference type="AlphaFoldDB" id="A0A6J2UDA1"/>
<feature type="compositionally biased region" description="Basic and acidic residues" evidence="7">
    <location>
        <begin position="33"/>
        <end position="48"/>
    </location>
</feature>
<evidence type="ECO:0000256" key="6">
    <source>
        <dbReference type="ARBA" id="ARBA00023242"/>
    </source>
</evidence>
<proteinExistence type="inferred from homology"/>